<proteinExistence type="predicted"/>
<dbReference type="STRING" id="442562.Rumeso_02548"/>
<feature type="transmembrane region" description="Helical" evidence="2">
    <location>
        <begin position="41"/>
        <end position="57"/>
    </location>
</feature>
<evidence type="ECO:0000256" key="2">
    <source>
        <dbReference type="SAM" id="Phobius"/>
    </source>
</evidence>
<evidence type="ECO:0008006" key="5">
    <source>
        <dbReference type="Google" id="ProtNLM"/>
    </source>
</evidence>
<comment type="caution">
    <text evidence="3">The sequence shown here is derived from an EMBL/GenBank/DDBJ whole genome shotgun (WGS) entry which is preliminary data.</text>
</comment>
<feature type="transmembrane region" description="Helical" evidence="2">
    <location>
        <begin position="63"/>
        <end position="80"/>
    </location>
</feature>
<dbReference type="InterPro" id="IPR018770">
    <property type="entry name" value="ChloroindolylP_hydrolase"/>
</dbReference>
<dbReference type="OrthoDB" id="7375296at2"/>
<sequence>MARRFGGQYSPGAPATEGSSAQAAHEALAETRRVDAAGAKANLLFVPPALAAFFGLFGGPEVLVLSLGAAALLALSAWLLREGLRAEAAYEARPVARRPALPRKVLAAVLTGGGALLAGLSGGTDLFGSVLYGLAAGGLHLAAFGIDPLSDKRVEGIDDFQQDRVARVVEEAETYLAAITDQIATLGDRALQARVAGFEALARRMIRTVEEDPRDLTSARKYLGVYLMGARDATVRFVDLYRRTRDAKARSDYEALLGDLETNYAQGTTRLLEGGREAMDLEITVLRDRLRREGVTTDR</sequence>
<accession>A0A017HNN7</accession>
<dbReference type="Pfam" id="PF10112">
    <property type="entry name" value="Halogen_Hydrol"/>
    <property type="match status" value="1"/>
</dbReference>
<dbReference type="RefSeq" id="WP_037280064.1">
    <property type="nucleotide sequence ID" value="NZ_KK088569.1"/>
</dbReference>
<protein>
    <recommendedName>
        <fullName evidence="5">5-bromo-4-chloroindolyl phosphate hydrolysis protein</fullName>
    </recommendedName>
</protein>
<dbReference type="Proteomes" id="UP000019666">
    <property type="component" value="Unassembled WGS sequence"/>
</dbReference>
<reference evidence="3 4" key="1">
    <citation type="submission" date="2013-02" db="EMBL/GenBank/DDBJ databases">
        <authorList>
            <person name="Fiebig A."/>
            <person name="Goeker M."/>
            <person name="Klenk H.-P.P."/>
        </authorList>
    </citation>
    <scope>NUCLEOTIDE SEQUENCE [LARGE SCALE GENOMIC DNA]</scope>
    <source>
        <strain evidence="3 4">DSM 19309</strain>
    </source>
</reference>
<feature type="region of interest" description="Disordered" evidence="1">
    <location>
        <begin position="1"/>
        <end position="24"/>
    </location>
</feature>
<name>A0A017HNN7_9RHOB</name>
<evidence type="ECO:0000256" key="1">
    <source>
        <dbReference type="SAM" id="MobiDB-lite"/>
    </source>
</evidence>
<dbReference type="HOGENOM" id="CLU_082711_0_0_5"/>
<keyword evidence="2" id="KW-0472">Membrane</keyword>
<keyword evidence="4" id="KW-1185">Reference proteome</keyword>
<gene>
    <name evidence="3" type="ORF">Rumeso_02548</name>
</gene>
<organism evidence="3 4">
    <name type="scientific">Rubellimicrobium mesophilum DSM 19309</name>
    <dbReference type="NCBI Taxonomy" id="442562"/>
    <lineage>
        <taxon>Bacteria</taxon>
        <taxon>Pseudomonadati</taxon>
        <taxon>Pseudomonadota</taxon>
        <taxon>Alphaproteobacteria</taxon>
        <taxon>Rhodobacterales</taxon>
        <taxon>Roseobacteraceae</taxon>
        <taxon>Rubellimicrobium</taxon>
    </lineage>
</organism>
<evidence type="ECO:0000313" key="3">
    <source>
        <dbReference type="EMBL" id="EYD75930.1"/>
    </source>
</evidence>
<dbReference type="EMBL" id="AOSK01000064">
    <property type="protein sequence ID" value="EYD75930.1"/>
    <property type="molecule type" value="Genomic_DNA"/>
</dbReference>
<keyword evidence="2" id="KW-1133">Transmembrane helix</keyword>
<dbReference type="AlphaFoldDB" id="A0A017HNN7"/>
<feature type="transmembrane region" description="Helical" evidence="2">
    <location>
        <begin position="101"/>
        <end position="120"/>
    </location>
</feature>
<dbReference type="PATRIC" id="fig|442562.3.peg.2511"/>
<evidence type="ECO:0000313" key="4">
    <source>
        <dbReference type="Proteomes" id="UP000019666"/>
    </source>
</evidence>
<keyword evidence="2" id="KW-0812">Transmembrane</keyword>